<dbReference type="Pfam" id="PF00575">
    <property type="entry name" value="S1"/>
    <property type="match status" value="1"/>
</dbReference>
<dbReference type="NCBIfam" id="TIGR00358">
    <property type="entry name" value="3_prime_RNase"/>
    <property type="match status" value="1"/>
</dbReference>
<keyword evidence="12" id="KW-1185">Reference proteome</keyword>
<feature type="compositionally biased region" description="Low complexity" evidence="9">
    <location>
        <begin position="864"/>
        <end position="885"/>
    </location>
</feature>
<evidence type="ECO:0000256" key="5">
    <source>
        <dbReference type="ARBA" id="ARBA00022801"/>
    </source>
</evidence>
<dbReference type="Pfam" id="PF00773">
    <property type="entry name" value="RNB"/>
    <property type="match status" value="1"/>
</dbReference>
<feature type="compositionally biased region" description="Low complexity" evidence="9">
    <location>
        <begin position="1"/>
        <end position="20"/>
    </location>
</feature>
<evidence type="ECO:0000256" key="8">
    <source>
        <dbReference type="HAMAP-Rule" id="MF_01895"/>
    </source>
</evidence>
<dbReference type="NCBIfam" id="TIGR02063">
    <property type="entry name" value="RNase_R"/>
    <property type="match status" value="1"/>
</dbReference>
<dbReference type="InterPro" id="IPR013223">
    <property type="entry name" value="RNase_B_OB_dom"/>
</dbReference>
<comment type="subcellular location">
    <subcellularLocation>
        <location evidence="2 8">Cytoplasm</location>
    </subcellularLocation>
</comment>
<dbReference type="Proteomes" id="UP000637267">
    <property type="component" value="Unassembled WGS sequence"/>
</dbReference>
<gene>
    <name evidence="8" type="primary">rnr</name>
    <name evidence="11" type="ORF">GCM10010970_15190</name>
</gene>
<dbReference type="HAMAP" id="MF_01895">
    <property type="entry name" value="RNase_R"/>
    <property type="match status" value="1"/>
</dbReference>
<evidence type="ECO:0000256" key="9">
    <source>
        <dbReference type="SAM" id="MobiDB-lite"/>
    </source>
</evidence>
<comment type="caution">
    <text evidence="11">The sequence shown here is derived from an EMBL/GenBank/DDBJ whole genome shotgun (WGS) entry which is preliminary data.</text>
</comment>
<comment type="similarity">
    <text evidence="8">Belongs to the RNR ribonuclease family. RNase R subfamily.</text>
</comment>
<feature type="compositionally biased region" description="Low complexity" evidence="9">
    <location>
        <begin position="1005"/>
        <end position="1029"/>
    </location>
</feature>
<keyword evidence="5 8" id="KW-0378">Hydrolase</keyword>
<feature type="compositionally biased region" description="Basic residues" evidence="9">
    <location>
        <begin position="772"/>
        <end position="786"/>
    </location>
</feature>
<feature type="domain" description="S1 motif" evidence="10">
    <location>
        <begin position="657"/>
        <end position="738"/>
    </location>
</feature>
<comment type="catalytic activity">
    <reaction evidence="1 8">
        <text>Exonucleolytic cleavage in the 3'- to 5'-direction to yield nucleoside 5'-phosphates.</text>
        <dbReference type="EC" id="3.1.13.1"/>
    </reaction>
</comment>
<feature type="compositionally biased region" description="Low complexity" evidence="9">
    <location>
        <begin position="837"/>
        <end position="857"/>
    </location>
</feature>
<dbReference type="RefSeq" id="WP_188703682.1">
    <property type="nucleotide sequence ID" value="NZ_BMLX01000002.1"/>
</dbReference>
<feature type="region of interest" description="Disordered" evidence="9">
    <location>
        <begin position="1"/>
        <end position="33"/>
    </location>
</feature>
<dbReference type="InterPro" id="IPR001900">
    <property type="entry name" value="RNase_II/R"/>
</dbReference>
<feature type="compositionally biased region" description="Basic and acidic residues" evidence="9">
    <location>
        <begin position="24"/>
        <end position="33"/>
    </location>
</feature>
<reference evidence="12" key="1">
    <citation type="journal article" date="2019" name="Int. J. Syst. Evol. Microbiol.">
        <title>The Global Catalogue of Microorganisms (GCM) 10K type strain sequencing project: providing services to taxonomists for standard genome sequencing and annotation.</title>
        <authorList>
            <consortium name="The Broad Institute Genomics Platform"/>
            <consortium name="The Broad Institute Genome Sequencing Center for Infectious Disease"/>
            <person name="Wu L."/>
            <person name="Ma J."/>
        </authorList>
    </citation>
    <scope>NUCLEOTIDE SEQUENCE [LARGE SCALE GENOMIC DNA]</scope>
    <source>
        <strain evidence="12">CGMCC 1.8859</strain>
    </source>
</reference>
<sequence length="1041" mass="112260">MSTKKSATPTKSAKAAKVTSLRLQDPHLERERERYENPLPSREYVLQVLEEAGAPLYAEDLARLLSITEEERSFFERRLGAMARDGQLMVNRKGALCIAEKIDLVPGRVQGHPEGFGFLVPDDGSDDLYLSSRELDKVMHGDRVLVRQAGFDRRGRREGRIVEVLERLTTRLVGRFVAEHGVYRVTPEDKRVAKDIFIPPKEKGKARPGQVVMVDITQQPDRNVQPLGRVVEILGNYDDPGMEIEIALRKHNLPYEFSAEARAQAEAVPKTVGKKDLKPVMGVKRVDLRDLPLVTIDGETARDFDDAVYAEKKGKGWRLVVAIADVSHYVQPGDALDVTSIERGNSVYFPRRVIPMLPEELSNGLCSLNPEVDRLCMVCDMQVSASGSIKKYKFYPAVMHSKARLTYTKVWDMLEDPKSKTAREYKKVLPHIQDLYALYQAFASARVVRGAIDFETTETEVRFDDKGKISQIVPVVRNPAHKLIEECMLAANVCAADFLLTNKQTCLYRVHEGPNPEKLEKLREYLRSCGLSLGGGEEPKAGDYATLLEQIKTRPDAPLLQTMLLRSLQQAVYSPDNKGHFGLGYEAYTHFTSPIRRYPDLLVHRSIKAVLAGKKYKPAQKWEALGIQCSMTERRADEASRDVMNFLKCYFMQDKVGEVFEGSISAVTGFGMFVLLDDLYVEGLVHVSELGNDYFHYDDRRHELKGERSGKIYKLTDRLKVKVARVDLDTSKIDFVLVPEEKARVAEQVAAAAAAQPAAPATDAERGAPRTRSQRRRAKAVARKARGGAPAPAANTPAAAAAGSTQLAAAAAAQARKASRGKRPARGKAATPPPMPGAAQAAPAAAPAPAPATSSKPASKKPVKPAAAKPVAPTPTPAAAATPASKARKPAAPKATPAPAVQATAAAQPAAKPAKAKPVAPTPAAAKAGTPAAASPAVPKAAATRPAAAQPGQAKPAAPQTATPKPAARKRGGPAPSALTGTPVATATPAPAAVAPKPASRRKPAQTAALLQPKPAAPAPAAAPASKPAARSRRKKPDQQG</sequence>
<dbReference type="InterPro" id="IPR012340">
    <property type="entry name" value="NA-bd_OB-fold"/>
</dbReference>
<feature type="compositionally biased region" description="Basic residues" evidence="9">
    <location>
        <begin position="1030"/>
        <end position="1041"/>
    </location>
</feature>
<accession>A0ABQ2P893</accession>
<feature type="region of interest" description="Disordered" evidence="9">
    <location>
        <begin position="753"/>
        <end position="1041"/>
    </location>
</feature>
<keyword evidence="3 8" id="KW-0963">Cytoplasm</keyword>
<dbReference type="EMBL" id="BMLX01000002">
    <property type="protein sequence ID" value="GGP20431.1"/>
    <property type="molecule type" value="Genomic_DNA"/>
</dbReference>
<dbReference type="InterPro" id="IPR003029">
    <property type="entry name" value="S1_domain"/>
</dbReference>
<evidence type="ECO:0000259" key="10">
    <source>
        <dbReference type="PROSITE" id="PS50126"/>
    </source>
</evidence>
<dbReference type="Pfam" id="PF17876">
    <property type="entry name" value="CSD2"/>
    <property type="match status" value="1"/>
</dbReference>
<dbReference type="EC" id="3.1.13.1" evidence="8"/>
<evidence type="ECO:0000313" key="11">
    <source>
        <dbReference type="EMBL" id="GGP20431.1"/>
    </source>
</evidence>
<dbReference type="InterPro" id="IPR011129">
    <property type="entry name" value="CSD"/>
</dbReference>
<feature type="compositionally biased region" description="Low complexity" evidence="9">
    <location>
        <begin position="983"/>
        <end position="998"/>
    </location>
</feature>
<evidence type="ECO:0000256" key="4">
    <source>
        <dbReference type="ARBA" id="ARBA00022722"/>
    </source>
</evidence>
<evidence type="ECO:0000256" key="2">
    <source>
        <dbReference type="ARBA" id="ARBA00004496"/>
    </source>
</evidence>
<dbReference type="InterPro" id="IPR040476">
    <property type="entry name" value="CSD2"/>
</dbReference>
<dbReference type="SUPFAM" id="SSF50249">
    <property type="entry name" value="Nucleic acid-binding proteins"/>
    <property type="match status" value="4"/>
</dbReference>
<dbReference type="InterPro" id="IPR022966">
    <property type="entry name" value="RNase_II/R_CS"/>
</dbReference>
<dbReference type="SMART" id="SM00357">
    <property type="entry name" value="CSP"/>
    <property type="match status" value="2"/>
</dbReference>
<dbReference type="CDD" id="cd04471">
    <property type="entry name" value="S1_RNase_R"/>
    <property type="match status" value="1"/>
</dbReference>
<evidence type="ECO:0000256" key="3">
    <source>
        <dbReference type="ARBA" id="ARBA00022490"/>
    </source>
</evidence>
<evidence type="ECO:0000313" key="12">
    <source>
        <dbReference type="Proteomes" id="UP000637267"/>
    </source>
</evidence>
<keyword evidence="4 8" id="KW-0540">Nuclease</keyword>
<feature type="compositionally biased region" description="Low complexity" evidence="9">
    <location>
        <begin position="787"/>
        <end position="816"/>
    </location>
</feature>
<evidence type="ECO:0000256" key="7">
    <source>
        <dbReference type="ARBA" id="ARBA00022884"/>
    </source>
</evidence>
<keyword evidence="7 8" id="KW-0694">RNA-binding</keyword>
<dbReference type="PANTHER" id="PTHR23355">
    <property type="entry name" value="RIBONUCLEASE"/>
    <property type="match status" value="1"/>
</dbReference>
<dbReference type="SMART" id="SM00316">
    <property type="entry name" value="S1"/>
    <property type="match status" value="1"/>
</dbReference>
<feature type="compositionally biased region" description="Low complexity" evidence="9">
    <location>
        <begin position="892"/>
        <end position="966"/>
    </location>
</feature>
<dbReference type="InterPro" id="IPR004476">
    <property type="entry name" value="RNase_II/RNase_R"/>
</dbReference>
<dbReference type="PROSITE" id="PS50126">
    <property type="entry name" value="S1"/>
    <property type="match status" value="1"/>
</dbReference>
<organism evidence="11 12">
    <name type="scientific">Silvimonas iriomotensis</name>
    <dbReference type="NCBI Taxonomy" id="449662"/>
    <lineage>
        <taxon>Bacteria</taxon>
        <taxon>Pseudomonadati</taxon>
        <taxon>Pseudomonadota</taxon>
        <taxon>Betaproteobacteria</taxon>
        <taxon>Neisseriales</taxon>
        <taxon>Chitinibacteraceae</taxon>
        <taxon>Silvimonas</taxon>
    </lineage>
</organism>
<dbReference type="Gene3D" id="2.40.50.140">
    <property type="entry name" value="Nucleic acid-binding proteins"/>
    <property type="match status" value="2"/>
</dbReference>
<proteinExistence type="inferred from homology"/>
<protein>
    <recommendedName>
        <fullName evidence="8">Ribonuclease R</fullName>
        <shortName evidence="8">RNase R</shortName>
        <ecNumber evidence="8">3.1.13.1</ecNumber>
    </recommendedName>
</protein>
<feature type="compositionally biased region" description="Basic residues" evidence="9">
    <location>
        <begin position="817"/>
        <end position="826"/>
    </location>
</feature>
<dbReference type="PROSITE" id="PS01175">
    <property type="entry name" value="RIBONUCLEASE_II"/>
    <property type="match status" value="1"/>
</dbReference>
<dbReference type="PANTHER" id="PTHR23355:SF9">
    <property type="entry name" value="DIS3-LIKE EXONUCLEASE 2"/>
    <property type="match status" value="1"/>
</dbReference>
<feature type="compositionally biased region" description="Low complexity" evidence="9">
    <location>
        <begin position="753"/>
        <end position="762"/>
    </location>
</feature>
<comment type="function">
    <text evidence="8">3'-5' exoribonuclease that releases 5'-nucleoside monophosphates and is involved in maturation of structured RNAs.</text>
</comment>
<evidence type="ECO:0000256" key="1">
    <source>
        <dbReference type="ARBA" id="ARBA00001849"/>
    </source>
</evidence>
<name>A0ABQ2P893_9NEIS</name>
<evidence type="ECO:0000256" key="6">
    <source>
        <dbReference type="ARBA" id="ARBA00022839"/>
    </source>
</evidence>
<dbReference type="InterPro" id="IPR050180">
    <property type="entry name" value="RNR_Ribonuclease"/>
</dbReference>
<keyword evidence="6 8" id="KW-0269">Exonuclease</keyword>
<dbReference type="SMART" id="SM00955">
    <property type="entry name" value="RNB"/>
    <property type="match status" value="1"/>
</dbReference>
<dbReference type="InterPro" id="IPR011805">
    <property type="entry name" value="RNase_R"/>
</dbReference>
<dbReference type="Pfam" id="PF08206">
    <property type="entry name" value="OB_RNB"/>
    <property type="match status" value="1"/>
</dbReference>